<dbReference type="InterPro" id="IPR051677">
    <property type="entry name" value="AfsR-DnrI-RedD_regulator"/>
</dbReference>
<dbReference type="InterPro" id="IPR036388">
    <property type="entry name" value="WH-like_DNA-bd_sf"/>
</dbReference>
<evidence type="ECO:0000313" key="8">
    <source>
        <dbReference type="Proteomes" id="UP000295680"/>
    </source>
</evidence>
<dbReference type="EMBL" id="SLWS01000003">
    <property type="protein sequence ID" value="TCO60718.1"/>
    <property type="molecule type" value="Genomic_DNA"/>
</dbReference>
<dbReference type="SUPFAM" id="SSF46894">
    <property type="entry name" value="C-terminal effector domain of the bipartite response regulators"/>
    <property type="match status" value="1"/>
</dbReference>
<evidence type="ECO:0000259" key="6">
    <source>
        <dbReference type="PROSITE" id="PS51755"/>
    </source>
</evidence>
<dbReference type="SMART" id="SM00862">
    <property type="entry name" value="Trans_reg_C"/>
    <property type="match status" value="1"/>
</dbReference>
<dbReference type="Gene3D" id="1.10.10.10">
    <property type="entry name" value="Winged helix-like DNA-binding domain superfamily/Winged helix DNA-binding domain"/>
    <property type="match status" value="2"/>
</dbReference>
<proteinExistence type="inferred from homology"/>
<reference evidence="7 8" key="1">
    <citation type="submission" date="2019-03" db="EMBL/GenBank/DDBJ databases">
        <title>Genomic Encyclopedia of Type Strains, Phase IV (KMG-IV): sequencing the most valuable type-strain genomes for metagenomic binning, comparative biology and taxonomic classification.</title>
        <authorList>
            <person name="Goeker M."/>
        </authorList>
    </citation>
    <scope>NUCLEOTIDE SEQUENCE [LARGE SCALE GENOMIC DNA]</scope>
    <source>
        <strain evidence="7 8">DSM 45934</strain>
    </source>
</reference>
<dbReference type="InterPro" id="IPR005158">
    <property type="entry name" value="BTAD"/>
</dbReference>
<gene>
    <name evidence="7" type="ORF">EV192_103293</name>
</gene>
<dbReference type="Pfam" id="PF00486">
    <property type="entry name" value="Trans_reg_C"/>
    <property type="match status" value="1"/>
</dbReference>
<dbReference type="InterPro" id="IPR002182">
    <property type="entry name" value="NB-ARC"/>
</dbReference>
<dbReference type="PROSITE" id="PS51755">
    <property type="entry name" value="OMPR_PHOB"/>
    <property type="match status" value="1"/>
</dbReference>
<evidence type="ECO:0000256" key="5">
    <source>
        <dbReference type="PROSITE-ProRule" id="PRU01091"/>
    </source>
</evidence>
<dbReference type="PRINTS" id="PR00364">
    <property type="entry name" value="DISEASERSIST"/>
</dbReference>
<evidence type="ECO:0000256" key="2">
    <source>
        <dbReference type="ARBA" id="ARBA00023015"/>
    </source>
</evidence>
<dbReference type="CDD" id="cd15831">
    <property type="entry name" value="BTAD"/>
    <property type="match status" value="1"/>
</dbReference>
<dbReference type="Gene3D" id="1.25.40.10">
    <property type="entry name" value="Tetratricopeptide repeat domain"/>
    <property type="match status" value="1"/>
</dbReference>
<dbReference type="SUPFAM" id="SSF48452">
    <property type="entry name" value="TPR-like"/>
    <property type="match status" value="1"/>
</dbReference>
<dbReference type="InterPro" id="IPR011990">
    <property type="entry name" value="TPR-like_helical_dom_sf"/>
</dbReference>
<evidence type="ECO:0000256" key="1">
    <source>
        <dbReference type="ARBA" id="ARBA00005820"/>
    </source>
</evidence>
<name>A0A4R2JTU4_9PSEU</name>
<sequence length="616" mass="66718">MEFQLLGPVEARGERGPVPLGGALSRSILAALLLQPNRAVPTKQLVDAAWGENPPAGARTLVQNRVSMLRRALREPRADGGLIATTGSGYLIHVEPEQLDVEQFTHRVARAGHLAESGERAAAVTELVGALTLWQGTALDGLTTPYLKAAAQRLEEQRLRAWERRIRLDISLGRHADLVAELTGLADTYSYHESFHALLMLVLYWTGRHADALAAYRRARATLSGQLGLEPSALLQHMHDAILRADTWVVQTIAEQLGCAPASAGMADPSRRITRLELDSGAPVPRTLPADDAAFAGRAEELAKLDETLTSSTPATIWTITGMAGVGKSALAVHWAHRVADWFPDGQLYLDLGGHAGRQLTPAEALDALLGALGSRPDRLPAAVEDLATHYRSAVAGRRLLVLLDNACSCDQIRQLLPGGPECVVLITSRDRLSPLVAREGAHRLSLELFRSEEAYALLARMLGEERVRAEPVAAHDLARACAYLPLALRIAATQLVDRPHRRIADQVARLANGNRLNALAIDGDGDVAVRSAFDLSYGSVPPDAQRLFRRLGQVPDPDLTAPVAAEIAGVAVPEAERLLDRLAAENLIYERDSGRYQLHELVRSYARERALGELP</sequence>
<accession>A0A4R2JTU4</accession>
<feature type="DNA-binding region" description="OmpR/PhoB-type" evidence="5">
    <location>
        <begin position="1"/>
        <end position="94"/>
    </location>
</feature>
<keyword evidence="4" id="KW-0804">Transcription</keyword>
<dbReference type="Gene3D" id="3.40.50.300">
    <property type="entry name" value="P-loop containing nucleotide triphosphate hydrolases"/>
    <property type="match status" value="1"/>
</dbReference>
<keyword evidence="3 5" id="KW-0238">DNA-binding</keyword>
<dbReference type="SMART" id="SM01043">
    <property type="entry name" value="BTAD"/>
    <property type="match status" value="1"/>
</dbReference>
<dbReference type="GO" id="GO:0003677">
    <property type="term" value="F:DNA binding"/>
    <property type="evidence" value="ECO:0007669"/>
    <property type="project" value="UniProtKB-UniRule"/>
</dbReference>
<dbReference type="GO" id="GO:0000160">
    <property type="term" value="P:phosphorelay signal transduction system"/>
    <property type="evidence" value="ECO:0007669"/>
    <property type="project" value="InterPro"/>
</dbReference>
<dbReference type="InterPro" id="IPR016032">
    <property type="entry name" value="Sig_transdc_resp-reg_C-effctor"/>
</dbReference>
<protein>
    <submittedName>
        <fullName evidence="7">DNA-binding SARP family transcriptional activator</fullName>
    </submittedName>
</protein>
<feature type="domain" description="OmpR/PhoB-type" evidence="6">
    <location>
        <begin position="1"/>
        <end position="94"/>
    </location>
</feature>
<dbReference type="GO" id="GO:0006355">
    <property type="term" value="P:regulation of DNA-templated transcription"/>
    <property type="evidence" value="ECO:0007669"/>
    <property type="project" value="InterPro"/>
</dbReference>
<dbReference type="Pfam" id="PF00931">
    <property type="entry name" value="NB-ARC"/>
    <property type="match status" value="1"/>
</dbReference>
<dbReference type="PANTHER" id="PTHR35807:SF1">
    <property type="entry name" value="TRANSCRIPTIONAL REGULATOR REDD"/>
    <property type="match status" value="1"/>
</dbReference>
<dbReference type="Proteomes" id="UP000295680">
    <property type="component" value="Unassembled WGS sequence"/>
</dbReference>
<dbReference type="AlphaFoldDB" id="A0A4R2JTU4"/>
<comment type="caution">
    <text evidence="7">The sequence shown here is derived from an EMBL/GenBank/DDBJ whole genome shotgun (WGS) entry which is preliminary data.</text>
</comment>
<dbReference type="PANTHER" id="PTHR35807">
    <property type="entry name" value="TRANSCRIPTIONAL REGULATOR REDD-RELATED"/>
    <property type="match status" value="1"/>
</dbReference>
<evidence type="ECO:0000256" key="3">
    <source>
        <dbReference type="ARBA" id="ARBA00023125"/>
    </source>
</evidence>
<dbReference type="OrthoDB" id="581105at2"/>
<keyword evidence="2" id="KW-0805">Transcription regulation</keyword>
<evidence type="ECO:0000313" key="7">
    <source>
        <dbReference type="EMBL" id="TCO60718.1"/>
    </source>
</evidence>
<dbReference type="RefSeq" id="WP_132115907.1">
    <property type="nucleotide sequence ID" value="NZ_SLWS01000003.1"/>
</dbReference>
<organism evidence="7 8">
    <name type="scientific">Actinocrispum wychmicini</name>
    <dbReference type="NCBI Taxonomy" id="1213861"/>
    <lineage>
        <taxon>Bacteria</taxon>
        <taxon>Bacillati</taxon>
        <taxon>Actinomycetota</taxon>
        <taxon>Actinomycetes</taxon>
        <taxon>Pseudonocardiales</taxon>
        <taxon>Pseudonocardiaceae</taxon>
        <taxon>Actinocrispum</taxon>
    </lineage>
</organism>
<comment type="similarity">
    <text evidence="1">Belongs to the AfsR/DnrI/RedD regulatory family.</text>
</comment>
<keyword evidence="8" id="KW-1185">Reference proteome</keyword>
<dbReference type="SUPFAM" id="SSF52540">
    <property type="entry name" value="P-loop containing nucleoside triphosphate hydrolases"/>
    <property type="match status" value="1"/>
</dbReference>
<dbReference type="InterPro" id="IPR001867">
    <property type="entry name" value="OmpR/PhoB-type_DNA-bd"/>
</dbReference>
<dbReference type="InterPro" id="IPR027417">
    <property type="entry name" value="P-loop_NTPase"/>
</dbReference>
<evidence type="ECO:0000256" key="4">
    <source>
        <dbReference type="ARBA" id="ARBA00023163"/>
    </source>
</evidence>
<dbReference type="GO" id="GO:0043531">
    <property type="term" value="F:ADP binding"/>
    <property type="evidence" value="ECO:0007669"/>
    <property type="project" value="InterPro"/>
</dbReference>
<dbReference type="Pfam" id="PF03704">
    <property type="entry name" value="BTAD"/>
    <property type="match status" value="1"/>
</dbReference>